<organism evidence="2 3">
    <name type="scientific">Ophiostoma piceae (strain UAMH 11346)</name>
    <name type="common">Sap stain fungus</name>
    <dbReference type="NCBI Taxonomy" id="1262450"/>
    <lineage>
        <taxon>Eukaryota</taxon>
        <taxon>Fungi</taxon>
        <taxon>Dikarya</taxon>
        <taxon>Ascomycota</taxon>
        <taxon>Pezizomycotina</taxon>
        <taxon>Sordariomycetes</taxon>
        <taxon>Sordariomycetidae</taxon>
        <taxon>Ophiostomatales</taxon>
        <taxon>Ophiostomataceae</taxon>
        <taxon>Ophiostoma</taxon>
    </lineage>
</organism>
<dbReference type="OMA" id="RSCHWVV"/>
<keyword evidence="3" id="KW-1185">Reference proteome</keyword>
<dbReference type="AlphaFoldDB" id="S3C1X8"/>
<dbReference type="VEuPathDB" id="FungiDB:F503_00276"/>
<dbReference type="eggNOG" id="ENOG502S8FT">
    <property type="taxonomic scope" value="Eukaryota"/>
</dbReference>
<dbReference type="STRING" id="1262450.S3C1X8"/>
<dbReference type="HOGENOM" id="CLU_056607_0_0_1"/>
<protein>
    <submittedName>
        <fullName evidence="2">Gcn5-related n-acetyltransferase</fullName>
    </submittedName>
</protein>
<dbReference type="GO" id="GO:0016747">
    <property type="term" value="F:acyltransferase activity, transferring groups other than amino-acyl groups"/>
    <property type="evidence" value="ECO:0007669"/>
    <property type="project" value="InterPro"/>
</dbReference>
<dbReference type="EMBL" id="KE148150">
    <property type="protein sequence ID" value="EPE07554.1"/>
    <property type="molecule type" value="Genomic_DNA"/>
</dbReference>
<sequence length="270" mass="29736">MAATPYTVFLAQPSTDAYDPSCQPAAQPRKAEIDPTFFDAMKVRHEVFILEQKVPLESEIDEDDPRSCHWVAYLTTDGDDETLPKKPVGTIRVVPYPQAPHPTPGAAYSIIDGAFVVKGHWVKKSDRSQAPDPGMPQSELDFIPAEEDSAAPSEEAERATSLHDGKEPYVKLGRIAVVKPARGTGLGAVLVQTTLDWIQANPTFFDEHDSQAAAATTTTKFNGLVCLHAQAYAMGFYTKLGFEVDEQMGTWWEEGMPHVGMFRRLDIQSV</sequence>
<dbReference type="InterPro" id="IPR000182">
    <property type="entry name" value="GNAT_dom"/>
</dbReference>
<feature type="domain" description="N-acetyltransferase" evidence="1">
    <location>
        <begin position="94"/>
        <end position="266"/>
    </location>
</feature>
<accession>S3C1X8</accession>
<proteinExistence type="predicted"/>
<reference evidence="2 3" key="1">
    <citation type="journal article" date="2013" name="BMC Genomics">
        <title>The genome and transcriptome of the pine saprophyte Ophiostoma piceae, and a comparison with the bark beetle-associated pine pathogen Grosmannia clavigera.</title>
        <authorList>
            <person name="Haridas S."/>
            <person name="Wang Y."/>
            <person name="Lim L."/>
            <person name="Massoumi Alamouti S."/>
            <person name="Jackman S."/>
            <person name="Docking R."/>
            <person name="Robertson G."/>
            <person name="Birol I."/>
            <person name="Bohlmann J."/>
            <person name="Breuil C."/>
        </authorList>
    </citation>
    <scope>NUCLEOTIDE SEQUENCE [LARGE SCALE GENOMIC DNA]</scope>
    <source>
        <strain evidence="2 3">UAMH 11346</strain>
    </source>
</reference>
<dbReference type="GO" id="GO:0006048">
    <property type="term" value="P:UDP-N-acetylglucosamine biosynthetic process"/>
    <property type="evidence" value="ECO:0007669"/>
    <property type="project" value="UniProtKB-UniPathway"/>
</dbReference>
<dbReference type="UniPathway" id="UPA00113">
    <property type="reaction ID" value="UER00529"/>
</dbReference>
<name>S3C1X8_OPHP1</name>
<dbReference type="Gene3D" id="3.40.630.30">
    <property type="match status" value="1"/>
</dbReference>
<gene>
    <name evidence="2" type="ORF">F503_00276</name>
</gene>
<dbReference type="InterPro" id="IPR016181">
    <property type="entry name" value="Acyl_CoA_acyltransferase"/>
</dbReference>
<dbReference type="OrthoDB" id="329272at2759"/>
<evidence type="ECO:0000259" key="1">
    <source>
        <dbReference type="PROSITE" id="PS51186"/>
    </source>
</evidence>
<dbReference type="SUPFAM" id="SSF55729">
    <property type="entry name" value="Acyl-CoA N-acyltransferases (Nat)"/>
    <property type="match status" value="1"/>
</dbReference>
<dbReference type="PROSITE" id="PS51186">
    <property type="entry name" value="GNAT"/>
    <property type="match status" value="1"/>
</dbReference>
<keyword evidence="2" id="KW-0808">Transferase</keyword>
<evidence type="ECO:0000313" key="3">
    <source>
        <dbReference type="Proteomes" id="UP000016923"/>
    </source>
</evidence>
<evidence type="ECO:0000313" key="2">
    <source>
        <dbReference type="EMBL" id="EPE07554.1"/>
    </source>
</evidence>
<dbReference type="Proteomes" id="UP000016923">
    <property type="component" value="Unassembled WGS sequence"/>
</dbReference>